<keyword evidence="1" id="KW-0812">Transmembrane</keyword>
<feature type="transmembrane region" description="Helical" evidence="1">
    <location>
        <begin position="12"/>
        <end position="31"/>
    </location>
</feature>
<dbReference type="AlphaFoldDB" id="A0A1I1SXD0"/>
<dbReference type="EMBL" id="FOMN01000005">
    <property type="protein sequence ID" value="SFD49428.1"/>
    <property type="molecule type" value="Genomic_DNA"/>
</dbReference>
<evidence type="ECO:0000256" key="1">
    <source>
        <dbReference type="SAM" id="Phobius"/>
    </source>
</evidence>
<evidence type="ECO:0000313" key="4">
    <source>
        <dbReference type="Proteomes" id="UP000199599"/>
    </source>
</evidence>
<gene>
    <name evidence="2" type="ORF">DS835_06850</name>
    <name evidence="3" type="ORF">SAMN04487792_1102</name>
</gene>
<evidence type="ECO:0000313" key="5">
    <source>
        <dbReference type="Proteomes" id="UP000265862"/>
    </source>
</evidence>
<dbReference type="Proteomes" id="UP000199599">
    <property type="component" value="Unassembled WGS sequence"/>
</dbReference>
<dbReference type="RefSeq" id="WP_090093352.1">
    <property type="nucleotide sequence ID" value="NZ_CBCRVU010000002.1"/>
</dbReference>
<dbReference type="EMBL" id="QOCV01000010">
    <property type="protein sequence ID" value="RHW53815.1"/>
    <property type="molecule type" value="Genomic_DNA"/>
</dbReference>
<protein>
    <submittedName>
        <fullName evidence="3">Uncharacterized protein</fullName>
    </submittedName>
</protein>
<dbReference type="Proteomes" id="UP000265862">
    <property type="component" value="Unassembled WGS sequence"/>
</dbReference>
<evidence type="ECO:0000313" key="2">
    <source>
        <dbReference type="EMBL" id="RHW53815.1"/>
    </source>
</evidence>
<evidence type="ECO:0000313" key="3">
    <source>
        <dbReference type="EMBL" id="SFD49428.1"/>
    </source>
</evidence>
<name>A0A1I1SXD0_9LACO</name>
<reference evidence="4" key="2">
    <citation type="submission" date="2016-10" db="EMBL/GenBank/DDBJ databases">
        <authorList>
            <person name="Varghese N."/>
            <person name="Submissions S."/>
        </authorList>
    </citation>
    <scope>NUCLEOTIDE SEQUENCE [LARGE SCALE GENOMIC DNA]</scope>
    <source>
        <strain evidence="4">R-53102</strain>
    </source>
</reference>
<organism evidence="3 4">
    <name type="scientific">Lactobacillus bombicola</name>
    <dbReference type="NCBI Taxonomy" id="1505723"/>
    <lineage>
        <taxon>Bacteria</taxon>
        <taxon>Bacillati</taxon>
        <taxon>Bacillota</taxon>
        <taxon>Bacilli</taxon>
        <taxon>Lactobacillales</taxon>
        <taxon>Lactobacillaceae</taxon>
        <taxon>Lactobacillus</taxon>
    </lineage>
</organism>
<feature type="transmembrane region" description="Helical" evidence="1">
    <location>
        <begin position="43"/>
        <end position="61"/>
    </location>
</feature>
<accession>A0A1I1SXD0</accession>
<keyword evidence="1" id="KW-0472">Membrane</keyword>
<reference evidence="2 5" key="3">
    <citation type="submission" date="2018-07" db="EMBL/GenBank/DDBJ databases">
        <title>Genome sequences of six Lactobacillus spp. isolated from bumble bee guts.</title>
        <authorList>
            <person name="Motta E.V.S."/>
            <person name="Moran N.A."/>
        </authorList>
    </citation>
    <scope>NUCLEOTIDE SEQUENCE [LARGE SCALE GENOMIC DNA]</scope>
    <source>
        <strain evidence="2 5">OCC3</strain>
    </source>
</reference>
<reference evidence="3" key="1">
    <citation type="submission" date="2016-10" db="EMBL/GenBank/DDBJ databases">
        <authorList>
            <person name="de Groot N.N."/>
        </authorList>
    </citation>
    <scope>NUCLEOTIDE SEQUENCE [LARGE SCALE GENOMIC DNA]</scope>
    <source>
        <strain evidence="3">R-53102</strain>
    </source>
</reference>
<keyword evidence="1" id="KW-1133">Transmembrane helix</keyword>
<dbReference type="STRING" id="1505723.SAMN04487792_1102"/>
<sequence length="106" mass="12502">MKKQKYRNRITFWLRVSGWLCLLPASVWLWLYRMASWSSYSSFFLIELIVTVTFAVFILTTATSKGWLKRKNLVSLLTFAILFLSIIVFIPLVFSYNACSKFNKEQ</sequence>
<feature type="transmembrane region" description="Helical" evidence="1">
    <location>
        <begin position="73"/>
        <end position="94"/>
    </location>
</feature>
<proteinExistence type="predicted"/>